<evidence type="ECO:0000313" key="1">
    <source>
        <dbReference type="EMBL" id="MCT2594239.1"/>
    </source>
</evidence>
<evidence type="ECO:0000313" key="2">
    <source>
        <dbReference type="Proteomes" id="UP001156389"/>
    </source>
</evidence>
<accession>A0ABT2K246</accession>
<name>A0ABT2K246_9ACTN</name>
<gene>
    <name evidence="1" type="ORF">LHJ74_30765</name>
</gene>
<organism evidence="1 2">
    <name type="scientific">Streptomyces gossypii</name>
    <dbReference type="NCBI Taxonomy" id="2883101"/>
    <lineage>
        <taxon>Bacteria</taxon>
        <taxon>Bacillati</taxon>
        <taxon>Actinomycetota</taxon>
        <taxon>Actinomycetes</taxon>
        <taxon>Kitasatosporales</taxon>
        <taxon>Streptomycetaceae</taxon>
        <taxon>Streptomyces</taxon>
    </lineage>
</organism>
<keyword evidence="2" id="KW-1185">Reference proteome</keyword>
<sequence>MDDNPTVFDAVANRAEVFDIAYARVRSKDWHGTPSIDEVLDLAKFLLGE</sequence>
<comment type="caution">
    <text evidence="1">The sequence shown here is derived from an EMBL/GenBank/DDBJ whole genome shotgun (WGS) entry which is preliminary data.</text>
</comment>
<dbReference type="RefSeq" id="WP_260221558.1">
    <property type="nucleotide sequence ID" value="NZ_JAJAGO010000019.1"/>
</dbReference>
<protein>
    <submittedName>
        <fullName evidence="1">Uncharacterized protein</fullName>
    </submittedName>
</protein>
<proteinExistence type="predicted"/>
<dbReference type="EMBL" id="JAJAGO010000019">
    <property type="protein sequence ID" value="MCT2594239.1"/>
    <property type="molecule type" value="Genomic_DNA"/>
</dbReference>
<dbReference type="Proteomes" id="UP001156389">
    <property type="component" value="Unassembled WGS sequence"/>
</dbReference>
<reference evidence="1 2" key="1">
    <citation type="submission" date="2021-10" db="EMBL/GenBank/DDBJ databases">
        <title>Streptomyces gossypii sp. nov., isolated from soil collected from cotton field.</title>
        <authorList>
            <person name="Ge X."/>
            <person name="Chen X."/>
            <person name="Liu W."/>
        </authorList>
    </citation>
    <scope>NUCLEOTIDE SEQUENCE [LARGE SCALE GENOMIC DNA]</scope>
    <source>
        <strain evidence="1 2">N2-109</strain>
    </source>
</reference>